<sequence length="163" mass="18022">MGIRMLNHRPAVSQTAVGAAPAASPPPVPALASTASTARVPTDLAVTLRRAAWDLRRRFTPGARLPWRLWADLTRGYAALLLARVPRPVPTRTLTVFVAASPAVPRRPSGPAPREDRPDRRDRKNRPDRTDRPARPDRTDHPSPHPSPQDHQGRRNGPGHRDR</sequence>
<dbReference type="EMBL" id="JBHSDP010000027">
    <property type="protein sequence ID" value="MFC4332310.1"/>
    <property type="molecule type" value="Genomic_DNA"/>
</dbReference>
<accession>A0ABV8TNK0</accession>
<keyword evidence="3" id="KW-1185">Reference proteome</keyword>
<evidence type="ECO:0000256" key="1">
    <source>
        <dbReference type="SAM" id="MobiDB-lite"/>
    </source>
</evidence>
<gene>
    <name evidence="2" type="ORF">ACFPC0_31990</name>
</gene>
<name>A0ABV8TNK0_9ACTN</name>
<feature type="compositionally biased region" description="Basic and acidic residues" evidence="1">
    <location>
        <begin position="113"/>
        <end position="143"/>
    </location>
</feature>
<evidence type="ECO:0000313" key="2">
    <source>
        <dbReference type="EMBL" id="MFC4332310.1"/>
    </source>
</evidence>
<dbReference type="Proteomes" id="UP001595824">
    <property type="component" value="Unassembled WGS sequence"/>
</dbReference>
<reference evidence="3" key="1">
    <citation type="journal article" date="2019" name="Int. J. Syst. Evol. Microbiol.">
        <title>The Global Catalogue of Microorganisms (GCM) 10K type strain sequencing project: providing services to taxonomists for standard genome sequencing and annotation.</title>
        <authorList>
            <consortium name="The Broad Institute Genomics Platform"/>
            <consortium name="The Broad Institute Genome Sequencing Center for Infectious Disease"/>
            <person name="Wu L."/>
            <person name="Ma J."/>
        </authorList>
    </citation>
    <scope>NUCLEOTIDE SEQUENCE [LARGE SCALE GENOMIC DNA]</scope>
    <source>
        <strain evidence="3">PCU 347</strain>
    </source>
</reference>
<dbReference type="RefSeq" id="WP_381743805.1">
    <property type="nucleotide sequence ID" value="NZ_JBHSDP010000027.1"/>
</dbReference>
<proteinExistence type="predicted"/>
<feature type="region of interest" description="Disordered" evidence="1">
    <location>
        <begin position="99"/>
        <end position="163"/>
    </location>
</feature>
<organism evidence="2 3">
    <name type="scientific">Streptomyces andamanensis</name>
    <dbReference type="NCBI Taxonomy" id="1565035"/>
    <lineage>
        <taxon>Bacteria</taxon>
        <taxon>Bacillati</taxon>
        <taxon>Actinomycetota</taxon>
        <taxon>Actinomycetes</taxon>
        <taxon>Kitasatosporales</taxon>
        <taxon>Streptomycetaceae</taxon>
        <taxon>Streptomyces</taxon>
    </lineage>
</organism>
<protein>
    <submittedName>
        <fullName evidence="2">Uncharacterized protein</fullName>
    </submittedName>
</protein>
<comment type="caution">
    <text evidence="2">The sequence shown here is derived from an EMBL/GenBank/DDBJ whole genome shotgun (WGS) entry which is preliminary data.</text>
</comment>
<evidence type="ECO:0000313" key="3">
    <source>
        <dbReference type="Proteomes" id="UP001595824"/>
    </source>
</evidence>